<dbReference type="GeneID" id="94373744"/>
<organism evidence="2 3">
    <name type="scientific">Brevundimonas nasdae</name>
    <dbReference type="NCBI Taxonomy" id="172043"/>
    <lineage>
        <taxon>Bacteria</taxon>
        <taxon>Pseudomonadati</taxon>
        <taxon>Pseudomonadota</taxon>
        <taxon>Alphaproteobacteria</taxon>
        <taxon>Caulobacterales</taxon>
        <taxon>Caulobacteraceae</taxon>
        <taxon>Brevundimonas</taxon>
    </lineage>
</organism>
<feature type="region of interest" description="Disordered" evidence="1">
    <location>
        <begin position="177"/>
        <end position="199"/>
    </location>
</feature>
<sequence>MAMSETELWLLRQDRVNLAFFLRAEIGPDIIRLYAGAGDFPMAPNVLDPSGATYSCVGRWGEGMPDVDHLINGEAQALSLTLSGVDRETAKNYLLDRSLVVGAPAALGWCVLDDRYRPAGPVRWPVRGHLSQPQIIRQRKSATVMQRSVSVVLLAGAASRRRPKFSLLVGADQRRRSPTDAACDGVGQLTPESTRKWPN</sequence>
<gene>
    <name evidence="2" type="ORF">KWG56_00605</name>
</gene>
<reference evidence="2 3" key="1">
    <citation type="submission" date="2021-07" db="EMBL/GenBank/DDBJ databases">
        <title>Isolation and characterization of bacteria from a gold mining with a capacity of golden bioaccumulation.</title>
        <authorList>
            <person name="Yang X.J."/>
        </authorList>
    </citation>
    <scope>NUCLEOTIDE SEQUENCE [LARGE SCALE GENOMIC DNA]</scope>
    <source>
        <strain evidence="2 3">Au29</strain>
    </source>
</reference>
<proteinExistence type="predicted"/>
<name>A0ABX8TMX9_9CAUL</name>
<dbReference type="EMBL" id="CP080034">
    <property type="protein sequence ID" value="QYC10559.1"/>
    <property type="molecule type" value="Genomic_DNA"/>
</dbReference>
<accession>A0ABX8TMX9</accession>
<evidence type="ECO:0000313" key="3">
    <source>
        <dbReference type="Proteomes" id="UP000824334"/>
    </source>
</evidence>
<evidence type="ECO:0000313" key="2">
    <source>
        <dbReference type="EMBL" id="QYC10559.1"/>
    </source>
</evidence>
<evidence type="ECO:0000256" key="1">
    <source>
        <dbReference type="SAM" id="MobiDB-lite"/>
    </source>
</evidence>
<dbReference type="RefSeq" id="WP_219353311.1">
    <property type="nucleotide sequence ID" value="NZ_CP080034.1"/>
</dbReference>
<dbReference type="Proteomes" id="UP000824334">
    <property type="component" value="Chromosome"/>
</dbReference>
<protein>
    <submittedName>
        <fullName evidence="2">Uncharacterized protein</fullName>
    </submittedName>
</protein>
<keyword evidence="3" id="KW-1185">Reference proteome</keyword>